<dbReference type="KEGG" id="vg:26629516"/>
<dbReference type="InterPro" id="IPR044930">
    <property type="entry name" value="Homing_endonuclease_His-Me"/>
</dbReference>
<dbReference type="InterPro" id="IPR044925">
    <property type="entry name" value="His-Me_finger_sf"/>
</dbReference>
<keyword evidence="3" id="KW-1185">Reference proteome</keyword>
<dbReference type="RefSeq" id="YP_009202531.1">
    <property type="nucleotide sequence ID" value="NC_028844.1"/>
</dbReference>
<dbReference type="GO" id="GO:0004519">
    <property type="term" value="F:endonuclease activity"/>
    <property type="evidence" value="ECO:0007669"/>
    <property type="project" value="UniProtKB-KW"/>
</dbReference>
<dbReference type="OrthoDB" id="10308at10239"/>
<organism evidence="2 3">
    <name type="scientific">Mycobacterium phage Phatniss</name>
    <dbReference type="NCBI Taxonomy" id="1698356"/>
    <lineage>
        <taxon>Viruses</taxon>
        <taxon>Duplodnaviria</taxon>
        <taxon>Heunggongvirae</taxon>
        <taxon>Uroviricota</taxon>
        <taxon>Caudoviricetes</taxon>
        <taxon>Gracegardnervirinae</taxon>
        <taxon>Cheoctovirus</taxon>
        <taxon>Cheoctovirus phatniss</taxon>
    </lineage>
</organism>
<protein>
    <submittedName>
        <fullName evidence="2">HNH homing endonuclease</fullName>
    </submittedName>
</protein>
<keyword evidence="2" id="KW-0378">Hydrolase</keyword>
<evidence type="ECO:0000313" key="2">
    <source>
        <dbReference type="EMBL" id="AKY02824.1"/>
    </source>
</evidence>
<name>A0A0K1Y7G7_9CAUD</name>
<dbReference type="GeneID" id="26629516"/>
<evidence type="ECO:0000313" key="3">
    <source>
        <dbReference type="Proteomes" id="UP000201885"/>
    </source>
</evidence>
<proteinExistence type="predicted"/>
<keyword evidence="2" id="KW-0255">Endonuclease</keyword>
<feature type="domain" description="HNH nuclease" evidence="1">
    <location>
        <begin position="73"/>
        <end position="114"/>
    </location>
</feature>
<dbReference type="SUPFAM" id="SSF54060">
    <property type="entry name" value="His-Me finger endonucleases"/>
    <property type="match status" value="1"/>
</dbReference>
<keyword evidence="2" id="KW-0540">Nuclease</keyword>
<dbReference type="EMBL" id="KT279576">
    <property type="protein sequence ID" value="AKY02824.1"/>
    <property type="molecule type" value="Genomic_DNA"/>
</dbReference>
<dbReference type="Pfam" id="PF13392">
    <property type="entry name" value="HNH_3"/>
    <property type="match status" value="1"/>
</dbReference>
<evidence type="ECO:0000259" key="1">
    <source>
        <dbReference type="Pfam" id="PF13392"/>
    </source>
</evidence>
<reference evidence="2 3" key="1">
    <citation type="submission" date="2015-07" db="EMBL/GenBank/DDBJ databases">
        <authorList>
            <person name="Veralli T.N."/>
            <person name="Brown M.A."/>
            <person name="Cisneros C.R."/>
            <person name="Greenhalgh A.J."/>
            <person name="Law J.M."/>
            <person name="Lederer M.J."/>
            <person name="Shah H.R."/>
            <person name="Situ C.Y."/>
            <person name="Totten M.C."/>
            <person name="Wenneker E.R."/>
            <person name="Williams M.K."/>
            <person name="Yuen A.H."/>
            <person name="Schildbach J.F."/>
            <person name="Serrano M.G."/>
            <person name="Buck G."/>
            <person name="Lee V."/>
            <person name="Wang Y."/>
            <person name="Carvalho R."/>
            <person name="Voegtly L."/>
            <person name="Shi R."/>
            <person name="Duckworth R."/>
            <person name="Johnson A."/>
            <person name="Loviza R."/>
            <person name="Walstead R."/>
            <person name="Shah Z."/>
            <person name="Kiflezghi M."/>
            <person name="Wade K."/>
            <person name="Delesalle V.A."/>
            <person name="Bradley K.W."/>
            <person name="Asai D.J."/>
            <person name="Bowman C.A."/>
            <person name="Russell D.A."/>
            <person name="Pope W.H."/>
            <person name="Jacobs-Sera D."/>
            <person name="Hendrix R.W."/>
            <person name="Hatfull G.F."/>
        </authorList>
    </citation>
    <scope>NUCLEOTIDE SEQUENCE [LARGE SCALE GENOMIC DNA]</scope>
</reference>
<gene>
    <name evidence="2" type="ORF">PHATNISS_14</name>
</gene>
<dbReference type="Proteomes" id="UP000201885">
    <property type="component" value="Segment"/>
</dbReference>
<dbReference type="Gene3D" id="3.90.75.10">
    <property type="entry name" value="Homing Intron 3 (I-ppo) Encoded Endonuclease, Chain A"/>
    <property type="match status" value="1"/>
</dbReference>
<accession>A0A0K1Y7G7</accession>
<sequence length="179" mass="20141">MCAIDGCDRRVFSHKNGLCATHDRYLRRFGIAEPTLQQRLFAKVDKSAPGGCWLWTGGTTNHGYGRFNNLSPHRLCYEWAHGEIPPGMEIDHICHVTLCVNPDHLRVTTAKQNRENRSSGWGRSGVRGVRFKAGKWEAVVVHNRQHIYCGRFESKESAAAAAKAKRIELFTHNDGDRGA</sequence>
<dbReference type="InterPro" id="IPR003615">
    <property type="entry name" value="HNH_nuc"/>
</dbReference>